<organism evidence="2">
    <name type="scientific">Ceratitis capitata</name>
    <name type="common">Mediterranean fruit fly</name>
    <name type="synonym">Tephritis capitata</name>
    <dbReference type="NCBI Taxonomy" id="7213"/>
    <lineage>
        <taxon>Eukaryota</taxon>
        <taxon>Metazoa</taxon>
        <taxon>Ecdysozoa</taxon>
        <taxon>Arthropoda</taxon>
        <taxon>Hexapoda</taxon>
        <taxon>Insecta</taxon>
        <taxon>Pterygota</taxon>
        <taxon>Neoptera</taxon>
        <taxon>Endopterygota</taxon>
        <taxon>Diptera</taxon>
        <taxon>Brachycera</taxon>
        <taxon>Muscomorpha</taxon>
        <taxon>Tephritoidea</taxon>
        <taxon>Tephritidae</taxon>
        <taxon>Ceratitis</taxon>
        <taxon>Ceratitis</taxon>
    </lineage>
</organism>
<dbReference type="EMBL" id="GAMC01004806">
    <property type="protein sequence ID" value="JAC01750.1"/>
    <property type="molecule type" value="mRNA"/>
</dbReference>
<dbReference type="PANTHER" id="PTHR14787">
    <property type="entry name" value="C10ORF188 FAMILY MEMBER"/>
    <property type="match status" value="1"/>
</dbReference>
<dbReference type="PANTHER" id="PTHR14787:SF1">
    <property type="entry name" value="ATPASE PAAT"/>
    <property type="match status" value="1"/>
</dbReference>
<dbReference type="GeneID" id="101462719"/>
<name>W8CBG8_CERCA</name>
<dbReference type="RefSeq" id="XP_004531055.1">
    <property type="nucleotide sequence ID" value="XM_004530998.3"/>
</dbReference>
<feature type="coiled-coil region" evidence="1">
    <location>
        <begin position="256"/>
        <end position="291"/>
    </location>
</feature>
<reference evidence="2" key="2">
    <citation type="journal article" date="2014" name="BMC Genomics">
        <title>A genomic perspective to assessing quality of mass-reared SIT flies used in Mediterranean fruit fly (Ceratitis capitata) eradication in California.</title>
        <authorList>
            <person name="Calla B."/>
            <person name="Hall B."/>
            <person name="Hou S."/>
            <person name="Geib S.M."/>
        </authorList>
    </citation>
    <scope>NUCLEOTIDE SEQUENCE</scope>
</reference>
<reference evidence="2" key="1">
    <citation type="submission" date="2013-07" db="EMBL/GenBank/DDBJ databases">
        <authorList>
            <person name="Geib S."/>
        </authorList>
    </citation>
    <scope>NUCLEOTIDE SEQUENCE</scope>
</reference>
<accession>W8CBG8</accession>
<dbReference type="InterPro" id="IPR028043">
    <property type="entry name" value="PAAT-like"/>
</dbReference>
<proteinExistence type="evidence at transcript level"/>
<protein>
    <submittedName>
        <fullName evidence="2">Uncharacterized protein</fullName>
    </submittedName>
</protein>
<dbReference type="OrthoDB" id="7880149at2759"/>
<dbReference type="KEGG" id="ccat:101462719"/>
<dbReference type="Pfam" id="PF14958">
    <property type="entry name" value="PAAT-like"/>
    <property type="match status" value="1"/>
</dbReference>
<evidence type="ECO:0000313" key="2">
    <source>
        <dbReference type="EMBL" id="JAC01750.1"/>
    </source>
</evidence>
<dbReference type="AlphaFoldDB" id="W8CBG8"/>
<evidence type="ECO:0000256" key="1">
    <source>
        <dbReference type="SAM" id="Coils"/>
    </source>
</evidence>
<dbReference type="EMBL" id="GAMC01004803">
    <property type="protein sequence ID" value="JAC01753.1"/>
    <property type="molecule type" value="mRNA"/>
</dbReference>
<sequence length="291" mass="32249">MASTLKVQLECNWRRVGGCELSDVVQTRTTCEDIFVRPSLDDIIAEENAVLFAKEGSDEPCEVQICLKTPIYKIDSISMVCTAPKLELFTGPLKEYTETLYGEVAEDDDNDKVFSYRFDIVVEKSGITEAALKLLASSDEICIFGICVQTAPNPNGITTGVEINMQNVQNMLSNTGQKISPHAEKCMLFMQAANQMKRAPVSHHCASALLEQLHQAMAGKNDPTTSKNAPIENTDFAKGSQAELNIAITTHIDNRFEQLERKITKHLDAALAQQNEKLNKILQLLEKINVD</sequence>
<keyword evidence="1" id="KW-0175">Coiled coil</keyword>